<comment type="caution">
    <text evidence="1">The sequence shown here is derived from an EMBL/GenBank/DDBJ whole genome shotgun (WGS) entry which is preliminary data.</text>
</comment>
<name>A0AAV4UYG6_CAEEX</name>
<reference evidence="1 2" key="1">
    <citation type="submission" date="2021-06" db="EMBL/GenBank/DDBJ databases">
        <title>Caerostris extrusa draft genome.</title>
        <authorList>
            <person name="Kono N."/>
            <person name="Arakawa K."/>
        </authorList>
    </citation>
    <scope>NUCLEOTIDE SEQUENCE [LARGE SCALE GENOMIC DNA]</scope>
</reference>
<evidence type="ECO:0000313" key="2">
    <source>
        <dbReference type="Proteomes" id="UP001054945"/>
    </source>
</evidence>
<organism evidence="1 2">
    <name type="scientific">Caerostris extrusa</name>
    <name type="common">Bark spider</name>
    <name type="synonym">Caerostris bankana</name>
    <dbReference type="NCBI Taxonomy" id="172846"/>
    <lineage>
        <taxon>Eukaryota</taxon>
        <taxon>Metazoa</taxon>
        <taxon>Ecdysozoa</taxon>
        <taxon>Arthropoda</taxon>
        <taxon>Chelicerata</taxon>
        <taxon>Arachnida</taxon>
        <taxon>Araneae</taxon>
        <taxon>Araneomorphae</taxon>
        <taxon>Entelegynae</taxon>
        <taxon>Araneoidea</taxon>
        <taxon>Araneidae</taxon>
        <taxon>Caerostris</taxon>
    </lineage>
</organism>
<dbReference type="EMBL" id="BPLR01013696">
    <property type="protein sequence ID" value="GIY63025.1"/>
    <property type="molecule type" value="Genomic_DNA"/>
</dbReference>
<keyword evidence="2" id="KW-1185">Reference proteome</keyword>
<accession>A0AAV4UYG6</accession>
<dbReference type="AlphaFoldDB" id="A0AAV4UYG6"/>
<evidence type="ECO:0000313" key="1">
    <source>
        <dbReference type="EMBL" id="GIY63025.1"/>
    </source>
</evidence>
<sequence length="115" mass="13170">MFERNLTKKHENNEKIEETFDIKSEYMKTKASFILRKVEQNSCLKLLIKAANKQALIALGKESIIVKVLLGEKSKEMELKVVWFVSNISRNSFSELVTQDRNPISEFSSTSTNVG</sequence>
<gene>
    <name evidence="1" type="ORF">CEXT_484531</name>
</gene>
<dbReference type="Proteomes" id="UP001054945">
    <property type="component" value="Unassembled WGS sequence"/>
</dbReference>
<proteinExistence type="predicted"/>
<protein>
    <submittedName>
        <fullName evidence="1">Uncharacterized protein</fullName>
    </submittedName>
</protein>